<name>A0A1C5IB88_9ACTN</name>
<dbReference type="PANTHER" id="PTHR30146:SF148">
    <property type="entry name" value="HTH-TYPE TRANSCRIPTIONAL REPRESSOR PURR-RELATED"/>
    <property type="match status" value="1"/>
</dbReference>
<dbReference type="InterPro" id="IPR028082">
    <property type="entry name" value="Peripla_BP_I"/>
</dbReference>
<dbReference type="Gene3D" id="3.40.50.2300">
    <property type="match status" value="2"/>
</dbReference>
<accession>A0A1C5IB88</accession>
<dbReference type="SMART" id="SM00354">
    <property type="entry name" value="HTH_LACI"/>
    <property type="match status" value="1"/>
</dbReference>
<keyword evidence="1" id="KW-0678">Repressor</keyword>
<dbReference type="GO" id="GO:0000976">
    <property type="term" value="F:transcription cis-regulatory region binding"/>
    <property type="evidence" value="ECO:0007669"/>
    <property type="project" value="TreeGrafter"/>
</dbReference>
<dbReference type="CDD" id="cd01392">
    <property type="entry name" value="HTH_LacI"/>
    <property type="match status" value="1"/>
</dbReference>
<organism evidence="6 7">
    <name type="scientific">Micromonospora siamensis</name>
    <dbReference type="NCBI Taxonomy" id="299152"/>
    <lineage>
        <taxon>Bacteria</taxon>
        <taxon>Bacillati</taxon>
        <taxon>Actinomycetota</taxon>
        <taxon>Actinomycetes</taxon>
        <taxon>Micromonosporales</taxon>
        <taxon>Micromonosporaceae</taxon>
        <taxon>Micromonospora</taxon>
    </lineage>
</organism>
<evidence type="ECO:0000256" key="2">
    <source>
        <dbReference type="ARBA" id="ARBA00023015"/>
    </source>
</evidence>
<evidence type="ECO:0000259" key="5">
    <source>
        <dbReference type="PROSITE" id="PS50932"/>
    </source>
</evidence>
<dbReference type="CDD" id="cd06288">
    <property type="entry name" value="PBP1_sucrose_transcription_regulator"/>
    <property type="match status" value="1"/>
</dbReference>
<keyword evidence="2" id="KW-0805">Transcription regulation</keyword>
<proteinExistence type="predicted"/>
<dbReference type="InterPro" id="IPR010982">
    <property type="entry name" value="Lambda_DNA-bd_dom_sf"/>
</dbReference>
<sequence>MLGRVTSERPTRPSQQDVARLAGVSRTTVSFVVNGVTGVAIPAATRAKVWAAVEQLGFRPNELARGLRSRRSGVLGLVTDAIATTPYAVGIIAGAQEAAARHGRTLLIVDTDSGAGSLLDAAAAMTRWQVEGLMLATDHHREVSLDGEVAGLPPTVLVDCVEADGRLPALVPDERQGGRLATDTLLAAGHRRIGLVNGPPDYPASAGRLAGWRDALAGAGVEVDQRLIRVGDWWQESGHTGAAALLDLPEPPTALFCANDWMAMGAYDLLRERGLRVPGDVAVIGFDNREEIAAHLRPALTTVALPYREMGRRAVEHLVGATPLPPGATRLPCPLVSRASV</sequence>
<reference evidence="6 7" key="1">
    <citation type="submission" date="2016-06" db="EMBL/GenBank/DDBJ databases">
        <authorList>
            <person name="Kjaerup R.B."/>
            <person name="Dalgaard T.S."/>
            <person name="Juul-Madsen H.R."/>
        </authorList>
    </citation>
    <scope>NUCLEOTIDE SEQUENCE [LARGE SCALE GENOMIC DNA]</scope>
    <source>
        <strain evidence="6 7">DSM 45097</strain>
    </source>
</reference>
<evidence type="ECO:0000256" key="4">
    <source>
        <dbReference type="ARBA" id="ARBA00023163"/>
    </source>
</evidence>
<dbReference type="SUPFAM" id="SSF53822">
    <property type="entry name" value="Periplasmic binding protein-like I"/>
    <property type="match status" value="1"/>
</dbReference>
<keyword evidence="3" id="KW-0238">DNA-binding</keyword>
<evidence type="ECO:0000256" key="1">
    <source>
        <dbReference type="ARBA" id="ARBA00022491"/>
    </source>
</evidence>
<keyword evidence="4" id="KW-0804">Transcription</keyword>
<evidence type="ECO:0000313" key="6">
    <source>
        <dbReference type="EMBL" id="SCG55557.1"/>
    </source>
</evidence>
<dbReference type="AlphaFoldDB" id="A0A1C5IB88"/>
<dbReference type="Pfam" id="PF00356">
    <property type="entry name" value="LacI"/>
    <property type="match status" value="1"/>
</dbReference>
<dbReference type="EMBL" id="LT607751">
    <property type="protein sequence ID" value="SCG55557.1"/>
    <property type="molecule type" value="Genomic_DNA"/>
</dbReference>
<evidence type="ECO:0000313" key="7">
    <source>
        <dbReference type="Proteomes" id="UP000198210"/>
    </source>
</evidence>
<dbReference type="Pfam" id="PF13377">
    <property type="entry name" value="Peripla_BP_3"/>
    <property type="match status" value="1"/>
</dbReference>
<gene>
    <name evidence="6" type="ORF">GA0074704_3171</name>
</gene>
<protein>
    <submittedName>
        <fullName evidence="6">Transcriptional regulator, LacI family</fullName>
    </submittedName>
</protein>
<dbReference type="InterPro" id="IPR000843">
    <property type="entry name" value="HTH_LacI"/>
</dbReference>
<dbReference type="GO" id="GO:0003700">
    <property type="term" value="F:DNA-binding transcription factor activity"/>
    <property type="evidence" value="ECO:0007669"/>
    <property type="project" value="TreeGrafter"/>
</dbReference>
<keyword evidence="7" id="KW-1185">Reference proteome</keyword>
<evidence type="ECO:0000256" key="3">
    <source>
        <dbReference type="ARBA" id="ARBA00023125"/>
    </source>
</evidence>
<dbReference type="SUPFAM" id="SSF47413">
    <property type="entry name" value="lambda repressor-like DNA-binding domains"/>
    <property type="match status" value="1"/>
</dbReference>
<dbReference type="Proteomes" id="UP000198210">
    <property type="component" value="Chromosome I"/>
</dbReference>
<dbReference type="PANTHER" id="PTHR30146">
    <property type="entry name" value="LACI-RELATED TRANSCRIPTIONAL REPRESSOR"/>
    <property type="match status" value="1"/>
</dbReference>
<dbReference type="InterPro" id="IPR046335">
    <property type="entry name" value="LacI/GalR-like_sensor"/>
</dbReference>
<dbReference type="PROSITE" id="PS50932">
    <property type="entry name" value="HTH_LACI_2"/>
    <property type="match status" value="1"/>
</dbReference>
<dbReference type="Gene3D" id="1.10.260.40">
    <property type="entry name" value="lambda repressor-like DNA-binding domains"/>
    <property type="match status" value="1"/>
</dbReference>
<feature type="domain" description="HTH lacI-type" evidence="5">
    <location>
        <begin position="13"/>
        <end position="69"/>
    </location>
</feature>